<name>A0A9X2L8Z3_9PROT</name>
<accession>A0A9X2L8Z3</accession>
<protein>
    <submittedName>
        <fullName evidence="4">Peptidoglycan-binding protein</fullName>
    </submittedName>
</protein>
<dbReference type="EMBL" id="JANIBC010000004">
    <property type="protein sequence ID" value="MCQ8185315.1"/>
    <property type="molecule type" value="Genomic_DNA"/>
</dbReference>
<dbReference type="Gene3D" id="1.10.101.10">
    <property type="entry name" value="PGBD-like superfamily/PGBD"/>
    <property type="match status" value="1"/>
</dbReference>
<feature type="chain" id="PRO_5040860636" evidence="2">
    <location>
        <begin position="24"/>
        <end position="237"/>
    </location>
</feature>
<evidence type="ECO:0000313" key="5">
    <source>
        <dbReference type="Proteomes" id="UP001142610"/>
    </source>
</evidence>
<sequence>MPSLKKTVLAAAALLPMLGTAHAGDPDGRYAVKGIGLLPCGAFLQSAEQGSQEAPLVMTWLSGYLSAANMFMDGAYDLVSWQDDQVLANALAATCNQMPQQPVAVAATQLIRGLGGERVTKAEQMRPIKVAGQETAMYPTVIRRLQQRLKDSGQAITVDGDFGPGSQKALAAYQTQMGLPATGFPDTRTMIAVFAGQVPPAGPGQRQAQAPGRPAAQAPMPKIDMEPVSSPFGKKGG</sequence>
<dbReference type="RefSeq" id="WP_256619184.1">
    <property type="nucleotide sequence ID" value="NZ_JANIBC010000004.1"/>
</dbReference>
<dbReference type="InterPro" id="IPR002477">
    <property type="entry name" value="Peptidoglycan-bd-like"/>
</dbReference>
<comment type="caution">
    <text evidence="4">The sequence shown here is derived from an EMBL/GenBank/DDBJ whole genome shotgun (WGS) entry which is preliminary data.</text>
</comment>
<proteinExistence type="predicted"/>
<gene>
    <name evidence="4" type="ORF">NOG11_07910</name>
</gene>
<evidence type="ECO:0000313" key="4">
    <source>
        <dbReference type="EMBL" id="MCQ8185315.1"/>
    </source>
</evidence>
<keyword evidence="5" id="KW-1185">Reference proteome</keyword>
<keyword evidence="2" id="KW-0732">Signal</keyword>
<feature type="domain" description="Peptidoglycan binding-like" evidence="3">
    <location>
        <begin position="142"/>
        <end position="190"/>
    </location>
</feature>
<dbReference type="AlphaFoldDB" id="A0A9X2L8Z3"/>
<dbReference type="Pfam" id="PF01471">
    <property type="entry name" value="PG_binding_1"/>
    <property type="match status" value="1"/>
</dbReference>
<reference evidence="4" key="1">
    <citation type="submission" date="2022-07" db="EMBL/GenBank/DDBJ databases">
        <title>Parvularcula maris sp. nov., an algicidal bacterium isolated from seawater.</title>
        <authorList>
            <person name="Li F."/>
        </authorList>
    </citation>
    <scope>NUCLEOTIDE SEQUENCE</scope>
    <source>
        <strain evidence="4">BGMRC 0090</strain>
    </source>
</reference>
<feature type="compositionally biased region" description="Low complexity" evidence="1">
    <location>
        <begin position="198"/>
        <end position="221"/>
    </location>
</feature>
<dbReference type="SUPFAM" id="SSF47090">
    <property type="entry name" value="PGBD-like"/>
    <property type="match status" value="1"/>
</dbReference>
<dbReference type="Proteomes" id="UP001142610">
    <property type="component" value="Unassembled WGS sequence"/>
</dbReference>
<feature type="signal peptide" evidence="2">
    <location>
        <begin position="1"/>
        <end position="23"/>
    </location>
</feature>
<dbReference type="InterPro" id="IPR036365">
    <property type="entry name" value="PGBD-like_sf"/>
</dbReference>
<evidence type="ECO:0000259" key="3">
    <source>
        <dbReference type="Pfam" id="PF01471"/>
    </source>
</evidence>
<feature type="region of interest" description="Disordered" evidence="1">
    <location>
        <begin position="198"/>
        <end position="237"/>
    </location>
</feature>
<evidence type="ECO:0000256" key="1">
    <source>
        <dbReference type="SAM" id="MobiDB-lite"/>
    </source>
</evidence>
<dbReference type="InterPro" id="IPR036366">
    <property type="entry name" value="PGBDSf"/>
</dbReference>
<organism evidence="4 5">
    <name type="scientific">Parvularcula maris</name>
    <dbReference type="NCBI Taxonomy" id="2965077"/>
    <lineage>
        <taxon>Bacteria</taxon>
        <taxon>Pseudomonadati</taxon>
        <taxon>Pseudomonadota</taxon>
        <taxon>Alphaproteobacteria</taxon>
        <taxon>Parvularculales</taxon>
        <taxon>Parvularculaceae</taxon>
        <taxon>Parvularcula</taxon>
    </lineage>
</organism>
<evidence type="ECO:0000256" key="2">
    <source>
        <dbReference type="SAM" id="SignalP"/>
    </source>
</evidence>